<dbReference type="EMBL" id="ARZA01000236">
    <property type="protein sequence ID" value="EOC99857.1"/>
    <property type="molecule type" value="Genomic_DNA"/>
</dbReference>
<dbReference type="InterPro" id="IPR036388">
    <property type="entry name" value="WH-like_DNA-bd_sf"/>
</dbReference>
<dbReference type="InterPro" id="IPR005119">
    <property type="entry name" value="LysR_subst-bd"/>
</dbReference>
<dbReference type="InterPro" id="IPR000847">
    <property type="entry name" value="LysR_HTH_N"/>
</dbReference>
<evidence type="ECO:0000259" key="5">
    <source>
        <dbReference type="PROSITE" id="PS50931"/>
    </source>
</evidence>
<dbReference type="Proteomes" id="UP000013378">
    <property type="component" value="Unassembled WGS sequence"/>
</dbReference>
<evidence type="ECO:0000313" key="7">
    <source>
        <dbReference type="Proteomes" id="UP000013378"/>
    </source>
</evidence>
<evidence type="ECO:0000256" key="1">
    <source>
        <dbReference type="ARBA" id="ARBA00009437"/>
    </source>
</evidence>
<evidence type="ECO:0000256" key="3">
    <source>
        <dbReference type="ARBA" id="ARBA00023125"/>
    </source>
</evidence>
<organism evidence="6 7">
    <name type="scientific">Caldisalinibacter kiritimatiensis</name>
    <dbReference type="NCBI Taxonomy" id="1304284"/>
    <lineage>
        <taxon>Bacteria</taxon>
        <taxon>Bacillati</taxon>
        <taxon>Bacillota</taxon>
        <taxon>Tissierellia</taxon>
        <taxon>Tissierellales</taxon>
        <taxon>Thermohalobacteraceae</taxon>
        <taxon>Caldisalinibacter</taxon>
    </lineage>
</organism>
<dbReference type="InterPro" id="IPR047788">
    <property type="entry name" value="LysR-like_Sec_metab"/>
</dbReference>
<keyword evidence="3" id="KW-0238">DNA-binding</keyword>
<comment type="similarity">
    <text evidence="1">Belongs to the LysR transcriptional regulatory family.</text>
</comment>
<keyword evidence="7" id="KW-1185">Reference proteome</keyword>
<dbReference type="NCBIfam" id="NF040786">
    <property type="entry name" value="LysR_Sec_metab"/>
    <property type="match status" value="1"/>
</dbReference>
<dbReference type="Gene3D" id="1.10.10.10">
    <property type="entry name" value="Winged helix-like DNA-binding domain superfamily/Winged helix DNA-binding domain"/>
    <property type="match status" value="1"/>
</dbReference>
<comment type="caution">
    <text evidence="6">The sequence shown here is derived from an EMBL/GenBank/DDBJ whole genome shotgun (WGS) entry which is preliminary data.</text>
</comment>
<dbReference type="GO" id="GO:0003700">
    <property type="term" value="F:DNA-binding transcription factor activity"/>
    <property type="evidence" value="ECO:0007669"/>
    <property type="project" value="InterPro"/>
</dbReference>
<dbReference type="Gene3D" id="3.40.190.290">
    <property type="match status" value="1"/>
</dbReference>
<reference evidence="6 7" key="1">
    <citation type="journal article" date="2015" name="Geomicrobiol. J.">
        <title>Caldisalinibacter kiritimatiensis gen. nov., sp. nov., a moderately thermohalophilic thiosulfate-reducing bacterium from a hypersaline microbial mat.</title>
        <authorList>
            <person name="Ben Hania W."/>
            <person name="Joseph M."/>
            <person name="Fiebig A."/>
            <person name="Bunk B."/>
            <person name="Klenk H.-P."/>
            <person name="Fardeau M.-L."/>
            <person name="Spring S."/>
        </authorList>
    </citation>
    <scope>NUCLEOTIDE SEQUENCE [LARGE SCALE GENOMIC DNA]</scope>
    <source>
        <strain evidence="6 7">L21-TH-D2</strain>
    </source>
</reference>
<dbReference type="AlphaFoldDB" id="R1ART1"/>
<dbReference type="eggNOG" id="COG0583">
    <property type="taxonomic scope" value="Bacteria"/>
</dbReference>
<evidence type="ECO:0000256" key="2">
    <source>
        <dbReference type="ARBA" id="ARBA00023015"/>
    </source>
</evidence>
<dbReference type="InterPro" id="IPR036390">
    <property type="entry name" value="WH_DNA-bd_sf"/>
</dbReference>
<dbReference type="PROSITE" id="PS50931">
    <property type="entry name" value="HTH_LYSR"/>
    <property type="match status" value="1"/>
</dbReference>
<dbReference type="SUPFAM" id="SSF53850">
    <property type="entry name" value="Periplasmic binding protein-like II"/>
    <property type="match status" value="1"/>
</dbReference>
<dbReference type="FunFam" id="1.10.10.10:FF:000001">
    <property type="entry name" value="LysR family transcriptional regulator"/>
    <property type="match status" value="1"/>
</dbReference>
<dbReference type="PANTHER" id="PTHR30126">
    <property type="entry name" value="HTH-TYPE TRANSCRIPTIONAL REGULATOR"/>
    <property type="match status" value="1"/>
</dbReference>
<dbReference type="GO" id="GO:0000976">
    <property type="term" value="F:transcription cis-regulatory region binding"/>
    <property type="evidence" value="ECO:0007669"/>
    <property type="project" value="TreeGrafter"/>
</dbReference>
<evidence type="ECO:0000256" key="4">
    <source>
        <dbReference type="ARBA" id="ARBA00023163"/>
    </source>
</evidence>
<protein>
    <submittedName>
        <fullName evidence="6">LysR family transcriptional regulator</fullName>
    </submittedName>
</protein>
<dbReference type="STRING" id="1304284.L21TH_2162"/>
<dbReference type="PANTHER" id="PTHR30126:SF64">
    <property type="entry name" value="HTH-TYPE TRANSCRIPTIONAL REGULATOR CITR"/>
    <property type="match status" value="1"/>
</dbReference>
<evidence type="ECO:0000313" key="6">
    <source>
        <dbReference type="EMBL" id="EOC99857.1"/>
    </source>
</evidence>
<gene>
    <name evidence="6" type="ORF">L21TH_2162</name>
</gene>
<accession>R1ART1</accession>
<proteinExistence type="inferred from homology"/>
<name>R1ART1_9FIRM</name>
<keyword evidence="2" id="KW-0805">Transcription regulation</keyword>
<dbReference type="Pfam" id="PF03466">
    <property type="entry name" value="LysR_substrate"/>
    <property type="match status" value="1"/>
</dbReference>
<dbReference type="OrthoDB" id="9785745at2"/>
<dbReference type="Pfam" id="PF00126">
    <property type="entry name" value="HTH_1"/>
    <property type="match status" value="1"/>
</dbReference>
<feature type="domain" description="HTH lysR-type" evidence="5">
    <location>
        <begin position="1"/>
        <end position="58"/>
    </location>
</feature>
<sequence length="305" mass="35170">MDFRQLETFVEVAKLKSFSRAAEKLYLTQPTVTSHIQNLEKELGTLLINRLSKKITLTDAGEILYKYAVNIINMREMAEFDLGVHKGKIEGHLEISSSSIPKQYVLPHLLKEFSKKYPDVTFTVSHNDSKTVTDNILQGNTDFGIVGAKYNSKHLEYINLIEDSLVVITPNNNNYPWEPYETLDKDFLLNQKIILREKGSGTRHLIEKVLHENNLALNSLNIVAYVEDTETIKRFVEKGIGISIVSERAVKKEIEEGTIRPYHIRGFIFTRNFYFVFHNNRHLSPLTKAFKEFMIEFIKNKSSSI</sequence>
<dbReference type="PRINTS" id="PR00039">
    <property type="entry name" value="HTHLYSR"/>
</dbReference>
<dbReference type="SUPFAM" id="SSF46785">
    <property type="entry name" value="Winged helix' DNA-binding domain"/>
    <property type="match status" value="1"/>
</dbReference>
<keyword evidence="4" id="KW-0804">Transcription</keyword>